<protein>
    <submittedName>
        <fullName evidence="2">Uncharacterized protein</fullName>
    </submittedName>
</protein>
<keyword evidence="3" id="KW-1185">Reference proteome</keyword>
<sequence>METIHVVQPFDRVKNGLKPGQVLQFKTADEAARRAGLLAGKHAGVVAYSMDVDEESGDYGTPRVLFESGDVPEL</sequence>
<evidence type="ECO:0000256" key="1">
    <source>
        <dbReference type="SAM" id="MobiDB-lite"/>
    </source>
</evidence>
<dbReference type="Proteomes" id="UP000319486">
    <property type="component" value="Unassembled WGS sequence"/>
</dbReference>
<name>A0A502C5I6_9GAMM</name>
<organism evidence="2 3">
    <name type="scientific">Rhodanobacter glycinis</name>
    <dbReference type="NCBI Taxonomy" id="582702"/>
    <lineage>
        <taxon>Bacteria</taxon>
        <taxon>Pseudomonadati</taxon>
        <taxon>Pseudomonadota</taxon>
        <taxon>Gammaproteobacteria</taxon>
        <taxon>Lysobacterales</taxon>
        <taxon>Rhodanobacteraceae</taxon>
        <taxon>Rhodanobacter</taxon>
    </lineage>
</organism>
<feature type="region of interest" description="Disordered" evidence="1">
    <location>
        <begin position="54"/>
        <end position="74"/>
    </location>
</feature>
<dbReference type="EMBL" id="RCZO01000006">
    <property type="protein sequence ID" value="TPG08148.1"/>
    <property type="molecule type" value="Genomic_DNA"/>
</dbReference>
<comment type="caution">
    <text evidence="2">The sequence shown here is derived from an EMBL/GenBank/DDBJ whole genome shotgun (WGS) entry which is preliminary data.</text>
</comment>
<proteinExistence type="predicted"/>
<dbReference type="AlphaFoldDB" id="A0A502C5I6"/>
<accession>A0A502C5I6</accession>
<evidence type="ECO:0000313" key="2">
    <source>
        <dbReference type="EMBL" id="TPG08148.1"/>
    </source>
</evidence>
<evidence type="ECO:0000313" key="3">
    <source>
        <dbReference type="Proteomes" id="UP000319486"/>
    </source>
</evidence>
<gene>
    <name evidence="2" type="ORF">EAH88_10845</name>
</gene>
<dbReference type="RefSeq" id="WP_140652522.1">
    <property type="nucleotide sequence ID" value="NZ_RCZO01000006.1"/>
</dbReference>
<reference evidence="2 3" key="1">
    <citation type="journal article" date="2019" name="Environ. Microbiol.">
        <title>Species interactions and distinct microbial communities in high Arctic permafrost affected cryosols are associated with the CH4 and CO2 gas fluxes.</title>
        <authorList>
            <person name="Altshuler I."/>
            <person name="Hamel J."/>
            <person name="Turney S."/>
            <person name="Magnuson E."/>
            <person name="Levesque R."/>
            <person name="Greer C."/>
            <person name="Whyte L.G."/>
        </authorList>
    </citation>
    <scope>NUCLEOTIDE SEQUENCE [LARGE SCALE GENOMIC DNA]</scope>
    <source>
        <strain evidence="2 3">S13Y</strain>
    </source>
</reference>